<reference evidence="5 6" key="1">
    <citation type="journal article" date="2014" name="Genome Announc.">
        <title>Draft Genome Sequence of the Haloacid-Degrading Burkholderia caribensis Strain MBA4.</title>
        <authorList>
            <person name="Pan Y."/>
            <person name="Kong K.F."/>
            <person name="Tsang J.S."/>
        </authorList>
    </citation>
    <scope>NUCLEOTIDE SEQUENCE [LARGE SCALE GENOMIC DNA]</scope>
    <source>
        <strain evidence="5 6">MBA4</strain>
        <plasmid evidence="6">Plasmid</plasmid>
    </source>
</reference>
<dbReference type="GeneID" id="69973460"/>
<dbReference type="Gene3D" id="1.20.120.530">
    <property type="entry name" value="GntR ligand-binding domain-like"/>
    <property type="match status" value="1"/>
</dbReference>
<proteinExistence type="predicted"/>
<evidence type="ECO:0000313" key="5">
    <source>
        <dbReference type="EMBL" id="ALL69939.1"/>
    </source>
</evidence>
<dbReference type="SUPFAM" id="SSF48008">
    <property type="entry name" value="GntR ligand-binding domain-like"/>
    <property type="match status" value="1"/>
</dbReference>
<dbReference type="GO" id="GO:0003700">
    <property type="term" value="F:DNA-binding transcription factor activity"/>
    <property type="evidence" value="ECO:0007669"/>
    <property type="project" value="InterPro"/>
</dbReference>
<evidence type="ECO:0000259" key="4">
    <source>
        <dbReference type="PROSITE" id="PS50949"/>
    </source>
</evidence>
<feature type="domain" description="HTH gntR-type" evidence="4">
    <location>
        <begin position="4"/>
        <end position="71"/>
    </location>
</feature>
<evidence type="ECO:0000256" key="3">
    <source>
        <dbReference type="ARBA" id="ARBA00023163"/>
    </source>
</evidence>
<dbReference type="RefSeq" id="WP_035995160.1">
    <property type="nucleotide sequence ID" value="NZ_CP012748.1"/>
</dbReference>
<dbReference type="InterPro" id="IPR000524">
    <property type="entry name" value="Tscrpt_reg_HTH_GntR"/>
</dbReference>
<gene>
    <name evidence="5" type="ORF">K788_0001702</name>
</gene>
<dbReference type="InterPro" id="IPR008920">
    <property type="entry name" value="TF_FadR/GntR_C"/>
</dbReference>
<keyword evidence="5" id="KW-0614">Plasmid</keyword>
<dbReference type="InterPro" id="IPR011711">
    <property type="entry name" value="GntR_C"/>
</dbReference>
<dbReference type="SUPFAM" id="SSF46785">
    <property type="entry name" value="Winged helix' DNA-binding domain"/>
    <property type="match status" value="1"/>
</dbReference>
<dbReference type="Pfam" id="PF07729">
    <property type="entry name" value="FCD"/>
    <property type="match status" value="1"/>
</dbReference>
<dbReference type="PANTHER" id="PTHR43537:SF41">
    <property type="entry name" value="TRANSCRIPTIONAL REGULATORY PROTEIN"/>
    <property type="match status" value="1"/>
</dbReference>
<dbReference type="GO" id="GO:0003677">
    <property type="term" value="F:DNA binding"/>
    <property type="evidence" value="ECO:0007669"/>
    <property type="project" value="UniProtKB-KW"/>
</dbReference>
<name>A0A0P0RM71_9BURK</name>
<dbReference type="KEGG" id="bcai:K788_0001702"/>
<geneLocation type="plasmid" evidence="6"/>
<dbReference type="InterPro" id="IPR036390">
    <property type="entry name" value="WH_DNA-bd_sf"/>
</dbReference>
<keyword evidence="1" id="KW-0805">Transcription regulation</keyword>
<dbReference type="Proteomes" id="UP000019146">
    <property type="component" value="Plasmid unnamed"/>
</dbReference>
<evidence type="ECO:0000256" key="1">
    <source>
        <dbReference type="ARBA" id="ARBA00023015"/>
    </source>
</evidence>
<dbReference type="Pfam" id="PF00392">
    <property type="entry name" value="GntR"/>
    <property type="match status" value="1"/>
</dbReference>
<keyword evidence="3" id="KW-0804">Transcription</keyword>
<dbReference type="SMART" id="SM00345">
    <property type="entry name" value="HTH_GNTR"/>
    <property type="match status" value="1"/>
</dbReference>
<dbReference type="Gene3D" id="1.10.10.10">
    <property type="entry name" value="Winged helix-like DNA-binding domain superfamily/Winged helix DNA-binding domain"/>
    <property type="match status" value="1"/>
</dbReference>
<dbReference type="PROSITE" id="PS50949">
    <property type="entry name" value="HTH_GNTR"/>
    <property type="match status" value="1"/>
</dbReference>
<protein>
    <submittedName>
        <fullName evidence="5">Transcriptional regulator, GntR family</fullName>
    </submittedName>
</protein>
<dbReference type="SMART" id="SM00895">
    <property type="entry name" value="FCD"/>
    <property type="match status" value="1"/>
</dbReference>
<keyword evidence="2" id="KW-0238">DNA-binding</keyword>
<evidence type="ECO:0000256" key="2">
    <source>
        <dbReference type="ARBA" id="ARBA00023125"/>
    </source>
</evidence>
<sequence length="209" mass="24375">MAFFTKLEQVAERLRERIIAGEYRHGEKLKQADIAAELGVSITPVREALKVLEMEGYLAGTPHKGLCVPEVEPERAQEVFELRMLLERELTTRAVERMTRDEVAELKALHREFTSLVKGRDIYAVRAANVRFHFRLYQMADLPQALQFVRVLWARYPFNFHDDQVVRFKQMLEEHTDFIRKLEAGDKRGAVDAMLHHIETGWSRVSKNI</sequence>
<dbReference type="EMBL" id="CP012748">
    <property type="protein sequence ID" value="ALL69939.1"/>
    <property type="molecule type" value="Genomic_DNA"/>
</dbReference>
<dbReference type="PANTHER" id="PTHR43537">
    <property type="entry name" value="TRANSCRIPTIONAL REGULATOR, GNTR FAMILY"/>
    <property type="match status" value="1"/>
</dbReference>
<dbReference type="CDD" id="cd07377">
    <property type="entry name" value="WHTH_GntR"/>
    <property type="match status" value="1"/>
</dbReference>
<evidence type="ECO:0000313" key="6">
    <source>
        <dbReference type="Proteomes" id="UP000019146"/>
    </source>
</evidence>
<organism evidence="5 6">
    <name type="scientific">Paraburkholderia caribensis MBA4</name>
    <dbReference type="NCBI Taxonomy" id="1323664"/>
    <lineage>
        <taxon>Bacteria</taxon>
        <taxon>Pseudomonadati</taxon>
        <taxon>Pseudomonadota</taxon>
        <taxon>Betaproteobacteria</taxon>
        <taxon>Burkholderiales</taxon>
        <taxon>Burkholderiaceae</taxon>
        <taxon>Paraburkholderia</taxon>
    </lineage>
</organism>
<dbReference type="InterPro" id="IPR036388">
    <property type="entry name" value="WH-like_DNA-bd_sf"/>
</dbReference>
<accession>A0A0P0RM71</accession>
<dbReference type="AlphaFoldDB" id="A0A0P0RM71"/>